<feature type="chain" id="PRO_5011789108" description="DUF4156 domain-containing protein" evidence="1">
    <location>
        <begin position="28"/>
        <end position="123"/>
    </location>
</feature>
<evidence type="ECO:0000256" key="1">
    <source>
        <dbReference type="SAM" id="SignalP"/>
    </source>
</evidence>
<proteinExistence type="predicted"/>
<organism evidence="2 3">
    <name type="scientific">Nitrosomonas marina</name>
    <dbReference type="NCBI Taxonomy" id="917"/>
    <lineage>
        <taxon>Bacteria</taxon>
        <taxon>Pseudomonadati</taxon>
        <taxon>Pseudomonadota</taxon>
        <taxon>Betaproteobacteria</taxon>
        <taxon>Nitrosomonadales</taxon>
        <taxon>Nitrosomonadaceae</taxon>
        <taxon>Nitrosomonas</taxon>
    </lineage>
</organism>
<sequence>MFVQLKMRLLVPVAGLVFLLAGQPVVADAPDSKKAGPILLLLGKEQDLTGCNPLGKVTGASEAEDSDMTYPERLIIARDRLRAETAKLGGNTVHILQAYNTARYAIPGVEQRIMFTGNAYVCE</sequence>
<evidence type="ECO:0008006" key="4">
    <source>
        <dbReference type="Google" id="ProtNLM"/>
    </source>
</evidence>
<dbReference type="AlphaFoldDB" id="A0A1H8C974"/>
<dbReference type="OrthoDB" id="8547019at2"/>
<feature type="signal peptide" evidence="1">
    <location>
        <begin position="1"/>
        <end position="27"/>
    </location>
</feature>
<keyword evidence="1" id="KW-0732">Signal</keyword>
<evidence type="ECO:0000313" key="3">
    <source>
        <dbReference type="Proteomes" id="UP000199459"/>
    </source>
</evidence>
<dbReference type="InterPro" id="IPR025294">
    <property type="entry name" value="DUF4156"/>
</dbReference>
<dbReference type="Proteomes" id="UP000199459">
    <property type="component" value="Unassembled WGS sequence"/>
</dbReference>
<reference evidence="2 3" key="1">
    <citation type="submission" date="2016-10" db="EMBL/GenBank/DDBJ databases">
        <authorList>
            <person name="de Groot N.N."/>
        </authorList>
    </citation>
    <scope>NUCLEOTIDE SEQUENCE [LARGE SCALE GENOMIC DNA]</scope>
    <source>
        <strain evidence="2 3">Nm22</strain>
    </source>
</reference>
<dbReference type="EMBL" id="FOCP01000004">
    <property type="protein sequence ID" value="SEM90788.1"/>
    <property type="molecule type" value="Genomic_DNA"/>
</dbReference>
<accession>A0A1H8C974</accession>
<name>A0A1H8C974_9PROT</name>
<dbReference type="STRING" id="917.SAMN05216326_102105"/>
<evidence type="ECO:0000313" key="2">
    <source>
        <dbReference type="EMBL" id="SEM90788.1"/>
    </source>
</evidence>
<gene>
    <name evidence="2" type="ORF">SAMN05216325_10440</name>
</gene>
<dbReference type="Pfam" id="PF13698">
    <property type="entry name" value="DUF4156"/>
    <property type="match status" value="1"/>
</dbReference>
<protein>
    <recommendedName>
        <fullName evidence="4">DUF4156 domain-containing protein</fullName>
    </recommendedName>
</protein>